<keyword evidence="1" id="KW-0472">Membrane</keyword>
<dbReference type="EMBL" id="FNSO01000004">
    <property type="protein sequence ID" value="SEC59744.1"/>
    <property type="molecule type" value="Genomic_DNA"/>
</dbReference>
<proteinExistence type="predicted"/>
<dbReference type="AlphaFoldDB" id="A0A1H4TUN6"/>
<sequence>MRKSWWLWILLVVLVILVLGLMFGTGYRRGTQLGVSENPVVVRAA</sequence>
<dbReference type="Proteomes" id="UP000199622">
    <property type="component" value="Unassembled WGS sequence"/>
</dbReference>
<dbReference type="RefSeq" id="WP_167384672.1">
    <property type="nucleotide sequence ID" value="NZ_FNSO01000004.1"/>
</dbReference>
<keyword evidence="3" id="KW-1185">Reference proteome</keyword>
<evidence type="ECO:0000256" key="1">
    <source>
        <dbReference type="SAM" id="Phobius"/>
    </source>
</evidence>
<accession>A0A1H4TUN6</accession>
<evidence type="ECO:0000313" key="2">
    <source>
        <dbReference type="EMBL" id="SEC59744.1"/>
    </source>
</evidence>
<protein>
    <submittedName>
        <fullName evidence="2">Uncharacterized protein</fullName>
    </submittedName>
</protein>
<gene>
    <name evidence="2" type="ORF">SAMN04489727_4342</name>
</gene>
<feature type="transmembrane region" description="Helical" evidence="1">
    <location>
        <begin position="6"/>
        <end position="24"/>
    </location>
</feature>
<keyword evidence="1" id="KW-0812">Transmembrane</keyword>
<reference evidence="3" key="1">
    <citation type="submission" date="2016-10" db="EMBL/GenBank/DDBJ databases">
        <authorList>
            <person name="Varghese N."/>
            <person name="Submissions S."/>
        </authorList>
    </citation>
    <scope>NUCLEOTIDE SEQUENCE [LARGE SCALE GENOMIC DNA]</scope>
    <source>
        <strain evidence="3">DSM 44544</strain>
    </source>
</reference>
<keyword evidence="1" id="KW-1133">Transmembrane helix</keyword>
<evidence type="ECO:0000313" key="3">
    <source>
        <dbReference type="Proteomes" id="UP000199622"/>
    </source>
</evidence>
<name>A0A1H4TUN6_9PSEU</name>
<organism evidence="2 3">
    <name type="scientific">Amycolatopsis tolypomycina</name>
    <dbReference type="NCBI Taxonomy" id="208445"/>
    <lineage>
        <taxon>Bacteria</taxon>
        <taxon>Bacillati</taxon>
        <taxon>Actinomycetota</taxon>
        <taxon>Actinomycetes</taxon>
        <taxon>Pseudonocardiales</taxon>
        <taxon>Pseudonocardiaceae</taxon>
        <taxon>Amycolatopsis</taxon>
    </lineage>
</organism>